<keyword evidence="6 7" id="KW-0030">Aminoacyl-tRNA synthetase</keyword>
<dbReference type="Gene3D" id="3.30.930.10">
    <property type="entry name" value="Bira Bifunctional Protein, Domain 2"/>
    <property type="match status" value="1"/>
</dbReference>
<name>A0ABS6NKY5_9BURK</name>
<dbReference type="InterPro" id="IPR029351">
    <property type="entry name" value="GAD_dom"/>
</dbReference>
<keyword evidence="7" id="KW-0963">Cytoplasm</keyword>
<dbReference type="InterPro" id="IPR045864">
    <property type="entry name" value="aa-tRNA-synth_II/BPL/LPL"/>
</dbReference>
<dbReference type="Gene3D" id="2.40.50.140">
    <property type="entry name" value="Nucleic acid-binding proteins"/>
    <property type="match status" value="1"/>
</dbReference>
<gene>
    <name evidence="7 9" type="primary">aspS</name>
    <name evidence="9" type="ORF">KU392_02920</name>
</gene>
<keyword evidence="3 7" id="KW-0547">Nucleotide-binding</keyword>
<dbReference type="RefSeq" id="WP_169293410.1">
    <property type="nucleotide sequence ID" value="NZ_JAHSPR010000002.1"/>
</dbReference>
<evidence type="ECO:0000256" key="2">
    <source>
        <dbReference type="ARBA" id="ARBA00022598"/>
    </source>
</evidence>
<dbReference type="Pfam" id="PF01336">
    <property type="entry name" value="tRNA_anti-codon"/>
    <property type="match status" value="1"/>
</dbReference>
<comment type="subcellular location">
    <subcellularLocation>
        <location evidence="7">Cytoplasm</location>
    </subcellularLocation>
</comment>
<dbReference type="Proteomes" id="UP000722165">
    <property type="component" value="Unassembled WGS sequence"/>
</dbReference>
<dbReference type="InterPro" id="IPR004365">
    <property type="entry name" value="NA-bd_OB_tRNA"/>
</dbReference>
<dbReference type="InterPro" id="IPR047089">
    <property type="entry name" value="Asp-tRNA-ligase_1_N"/>
</dbReference>
<dbReference type="SUPFAM" id="SSF55681">
    <property type="entry name" value="Class II aaRS and biotin synthetases"/>
    <property type="match status" value="1"/>
</dbReference>
<feature type="binding site" evidence="7">
    <location>
        <position position="455"/>
    </location>
    <ligand>
        <name>L-aspartate</name>
        <dbReference type="ChEBI" id="CHEBI:29991"/>
    </ligand>
</feature>
<feature type="region of interest" description="Aspartate" evidence="7">
    <location>
        <begin position="196"/>
        <end position="199"/>
    </location>
</feature>
<dbReference type="Gene3D" id="3.30.1360.30">
    <property type="entry name" value="GAD-like domain"/>
    <property type="match status" value="1"/>
</dbReference>
<feature type="binding site" evidence="7">
    <location>
        <begin position="218"/>
        <end position="220"/>
    </location>
    <ligand>
        <name>ATP</name>
        <dbReference type="ChEBI" id="CHEBI:30616"/>
    </ligand>
</feature>
<feature type="binding site" evidence="7">
    <location>
        <position position="227"/>
    </location>
    <ligand>
        <name>ATP</name>
        <dbReference type="ChEBI" id="CHEBI:30616"/>
    </ligand>
</feature>
<dbReference type="PRINTS" id="PR01042">
    <property type="entry name" value="TRNASYNTHASP"/>
</dbReference>
<dbReference type="EMBL" id="JAHSPR010000002">
    <property type="protein sequence ID" value="MBV4396210.1"/>
    <property type="molecule type" value="Genomic_DNA"/>
</dbReference>
<keyword evidence="5 7" id="KW-0648">Protein biosynthesis</keyword>
<feature type="site" description="Important for tRNA non-discrimination" evidence="7">
    <location>
        <position position="81"/>
    </location>
</feature>
<keyword evidence="4 7" id="KW-0067">ATP-binding</keyword>
<comment type="catalytic activity">
    <reaction evidence="7">
        <text>tRNA(Asx) + L-aspartate + ATP = L-aspartyl-tRNA(Asx) + AMP + diphosphate</text>
        <dbReference type="Rhea" id="RHEA:18349"/>
        <dbReference type="Rhea" id="RHEA-COMP:9710"/>
        <dbReference type="Rhea" id="RHEA-COMP:9711"/>
        <dbReference type="ChEBI" id="CHEBI:29991"/>
        <dbReference type="ChEBI" id="CHEBI:30616"/>
        <dbReference type="ChEBI" id="CHEBI:33019"/>
        <dbReference type="ChEBI" id="CHEBI:78442"/>
        <dbReference type="ChEBI" id="CHEBI:78516"/>
        <dbReference type="ChEBI" id="CHEBI:456215"/>
        <dbReference type="EC" id="6.1.1.23"/>
    </reaction>
</comment>
<feature type="domain" description="Aminoacyl-transfer RNA synthetases class-II family profile" evidence="8">
    <location>
        <begin position="149"/>
        <end position="562"/>
    </location>
</feature>
<dbReference type="GO" id="GO:0004815">
    <property type="term" value="F:aspartate-tRNA ligase activity"/>
    <property type="evidence" value="ECO:0007669"/>
    <property type="project" value="UniProtKB-EC"/>
</dbReference>
<feature type="binding site" evidence="7">
    <location>
        <position position="172"/>
    </location>
    <ligand>
        <name>L-aspartate</name>
        <dbReference type="ChEBI" id="CHEBI:29991"/>
    </ligand>
</feature>
<feature type="binding site" evidence="7">
    <location>
        <position position="496"/>
    </location>
    <ligand>
        <name>L-aspartate</name>
        <dbReference type="ChEBI" id="CHEBI:29991"/>
    </ligand>
</feature>
<reference evidence="9 10" key="1">
    <citation type="submission" date="2021-06" db="EMBL/GenBank/DDBJ databases">
        <authorList>
            <person name="Lu T."/>
            <person name="Wang Q."/>
            <person name="Han X."/>
        </authorList>
    </citation>
    <scope>NUCLEOTIDE SEQUENCE [LARGE SCALE GENOMIC DNA]</scope>
    <source>
        <strain evidence="9 10">LAM0050</strain>
    </source>
</reference>
<dbReference type="NCBIfam" id="NF001750">
    <property type="entry name" value="PRK00476.1"/>
    <property type="match status" value="1"/>
</dbReference>
<evidence type="ECO:0000256" key="3">
    <source>
        <dbReference type="ARBA" id="ARBA00022741"/>
    </source>
</evidence>
<dbReference type="HAMAP" id="MF_00044">
    <property type="entry name" value="Asp_tRNA_synth_type1"/>
    <property type="match status" value="1"/>
</dbReference>
<feature type="binding site" evidence="7">
    <location>
        <position position="489"/>
    </location>
    <ligand>
        <name>ATP</name>
        <dbReference type="ChEBI" id="CHEBI:30616"/>
    </ligand>
</feature>
<dbReference type="InterPro" id="IPR004524">
    <property type="entry name" value="Asp-tRNA-ligase_1"/>
</dbReference>
<dbReference type="Pfam" id="PF02938">
    <property type="entry name" value="GAD"/>
    <property type="match status" value="1"/>
</dbReference>
<dbReference type="EC" id="6.1.1.23" evidence="7"/>
<evidence type="ECO:0000256" key="1">
    <source>
        <dbReference type="ARBA" id="ARBA00006303"/>
    </source>
</evidence>
<dbReference type="Pfam" id="PF00152">
    <property type="entry name" value="tRNA-synt_2"/>
    <property type="match status" value="1"/>
</dbReference>
<dbReference type="InterPro" id="IPR047090">
    <property type="entry name" value="AspRS_core"/>
</dbReference>
<organism evidence="9 10">
    <name type="scientific">Advenella alkanexedens</name>
    <dbReference type="NCBI Taxonomy" id="1481665"/>
    <lineage>
        <taxon>Bacteria</taxon>
        <taxon>Pseudomonadati</taxon>
        <taxon>Pseudomonadota</taxon>
        <taxon>Betaproteobacteria</taxon>
        <taxon>Burkholderiales</taxon>
        <taxon>Alcaligenaceae</taxon>
    </lineage>
</organism>
<keyword evidence="10" id="KW-1185">Reference proteome</keyword>
<dbReference type="InterPro" id="IPR012340">
    <property type="entry name" value="NA-bd_OB-fold"/>
</dbReference>
<comment type="subunit">
    <text evidence="7">Homodimer.</text>
</comment>
<evidence type="ECO:0000256" key="7">
    <source>
        <dbReference type="HAMAP-Rule" id="MF_00044"/>
    </source>
</evidence>
<comment type="function">
    <text evidence="7">Aspartyl-tRNA synthetase with relaxed tRNA specificity since it is able to aspartylate not only its cognate tRNA(Asp) but also tRNA(Asn). Reaction proceeds in two steps: L-aspartate is first activated by ATP to form Asp-AMP and then transferred to the acceptor end of tRNA(Asp/Asn).</text>
</comment>
<dbReference type="InterPro" id="IPR006195">
    <property type="entry name" value="aa-tRNA-synth_II"/>
</dbReference>
<protein>
    <recommendedName>
        <fullName evidence="7">Aspartate--tRNA(Asp/Asn) ligase</fullName>
        <ecNumber evidence="7">6.1.1.23</ecNumber>
    </recommendedName>
    <alternativeName>
        <fullName evidence="7">Aspartyl-tRNA synthetase</fullName>
        <shortName evidence="7">AspRS</shortName>
    </alternativeName>
    <alternativeName>
        <fullName evidence="7">Non-discriminating aspartyl-tRNA synthetase</fullName>
        <shortName evidence="7">ND-AspRS</shortName>
    </alternativeName>
</protein>
<dbReference type="PROSITE" id="PS50862">
    <property type="entry name" value="AA_TRNA_LIGASE_II"/>
    <property type="match status" value="1"/>
</dbReference>
<keyword evidence="2 7" id="KW-0436">Ligase</keyword>
<dbReference type="CDD" id="cd00777">
    <property type="entry name" value="AspRS_core"/>
    <property type="match status" value="1"/>
</dbReference>
<dbReference type="InterPro" id="IPR004115">
    <property type="entry name" value="GAD-like_sf"/>
</dbReference>
<dbReference type="InterPro" id="IPR004364">
    <property type="entry name" value="Aa-tRNA-synt_II"/>
</dbReference>
<comment type="similarity">
    <text evidence="1 7">Belongs to the class-II aminoacyl-tRNA synthetase family. Type 1 subfamily.</text>
</comment>
<dbReference type="PANTHER" id="PTHR22594:SF5">
    <property type="entry name" value="ASPARTATE--TRNA LIGASE, MITOCHONDRIAL"/>
    <property type="match status" value="1"/>
</dbReference>
<comment type="caution">
    <text evidence="9">The sequence shown here is derived from an EMBL/GenBank/DDBJ whole genome shotgun (WGS) entry which is preliminary data.</text>
</comment>
<evidence type="ECO:0000313" key="9">
    <source>
        <dbReference type="EMBL" id="MBV4396210.1"/>
    </source>
</evidence>
<sequence length="596" mass="67698">MRTCYTGQVCLDHLDQTVTLFGWVHRRRDHGGVIFIDLRDREGLAQIVFDPDNAAAFEIAESIRNEYCIRVTGLVRHRPEGTINPDLKSGEVEILCREVEVLNASVTPPFQLDDDNLSETTRLTHRVLDLRRPQMQRNLMLRYRVSIEVRKYLDNLGFIDIETPMLTKSTPEGARDYLVPSRVHDGQFFALPQSPQLFKQMLMVSGFDRYYQITKCFRDEDLRADRQPEFTQIDCETSFLNEEQIREIFEGMLRHIFKVVQGVDLDATFPIMSWDEAMSRFGSDKPDMRVKLEFTELTDVMKDVDFKVFSGAANLAGGRVVALRVPNGAALSRKEIDDYTQFVAIYGAKGLAWIKVNEVAKGRDGLQSPIVKNIHDAALAEIIKRTGAQDGDILFFGADKAKVVNDAIGALRVKLGHSDFAKEHGLFEQTWKPLWIVDFPMFEYDEEEDRYVAAHHPFTSPKDGHEDYLETDPSKAYAKAYDLVLNGWEVGGGSVRIHREEIQSKVFRALKINAEEARAKFGFLLDALQYGAPPHGGLAFGLDRLVTLMAGADSIRDVIAFPKTQRAQCLLTQAPSAVDEKQLRELHIRLRNIEVK</sequence>
<evidence type="ECO:0000256" key="6">
    <source>
        <dbReference type="ARBA" id="ARBA00023146"/>
    </source>
</evidence>
<evidence type="ECO:0000256" key="5">
    <source>
        <dbReference type="ARBA" id="ARBA00022917"/>
    </source>
</evidence>
<dbReference type="InterPro" id="IPR002312">
    <property type="entry name" value="Asp/Asn-tRNA-synth_IIb"/>
</dbReference>
<feature type="site" description="Important for tRNA non-discrimination" evidence="7">
    <location>
        <position position="30"/>
    </location>
</feature>
<dbReference type="PANTHER" id="PTHR22594">
    <property type="entry name" value="ASPARTYL/LYSYL-TRNA SYNTHETASE"/>
    <property type="match status" value="1"/>
</dbReference>
<evidence type="ECO:0000256" key="4">
    <source>
        <dbReference type="ARBA" id="ARBA00022840"/>
    </source>
</evidence>
<evidence type="ECO:0000313" key="10">
    <source>
        <dbReference type="Proteomes" id="UP000722165"/>
    </source>
</evidence>
<dbReference type="NCBIfam" id="TIGR00459">
    <property type="entry name" value="aspS_bact"/>
    <property type="match status" value="1"/>
</dbReference>
<feature type="binding site" evidence="7">
    <location>
        <begin position="541"/>
        <end position="544"/>
    </location>
    <ligand>
        <name>ATP</name>
        <dbReference type="ChEBI" id="CHEBI:30616"/>
    </ligand>
</feature>
<dbReference type="CDD" id="cd04317">
    <property type="entry name" value="EcAspRS_like_N"/>
    <property type="match status" value="1"/>
</dbReference>
<dbReference type="SUPFAM" id="SSF50249">
    <property type="entry name" value="Nucleic acid-binding proteins"/>
    <property type="match status" value="1"/>
</dbReference>
<proteinExistence type="inferred from homology"/>
<accession>A0ABS6NKY5</accession>
<feature type="binding site" evidence="7">
    <location>
        <position position="218"/>
    </location>
    <ligand>
        <name>L-aspartate</name>
        <dbReference type="ChEBI" id="CHEBI:29991"/>
    </ligand>
</feature>
<dbReference type="SUPFAM" id="SSF55261">
    <property type="entry name" value="GAD domain-like"/>
    <property type="match status" value="1"/>
</dbReference>
<evidence type="ECO:0000259" key="8">
    <source>
        <dbReference type="PROSITE" id="PS50862"/>
    </source>
</evidence>